<gene>
    <name evidence="1" type="ORF">BU25DRAFT_344910</name>
</gene>
<organism evidence="1 2">
    <name type="scientific">Macroventuria anomochaeta</name>
    <dbReference type="NCBI Taxonomy" id="301207"/>
    <lineage>
        <taxon>Eukaryota</taxon>
        <taxon>Fungi</taxon>
        <taxon>Dikarya</taxon>
        <taxon>Ascomycota</taxon>
        <taxon>Pezizomycotina</taxon>
        <taxon>Dothideomycetes</taxon>
        <taxon>Pleosporomycetidae</taxon>
        <taxon>Pleosporales</taxon>
        <taxon>Pleosporineae</taxon>
        <taxon>Didymellaceae</taxon>
        <taxon>Macroventuria</taxon>
    </lineage>
</organism>
<accession>A0ACB6RWA3</accession>
<dbReference type="EMBL" id="MU006723">
    <property type="protein sequence ID" value="KAF2626059.1"/>
    <property type="molecule type" value="Genomic_DNA"/>
</dbReference>
<proteinExistence type="predicted"/>
<sequence length="187" mass="20319">MVDLSEYPLHRAAQQDDEEWCRALLAVIDVETVDARGWTPLHVAAASDNGNVAMTRKLLQNKADPNLYIRGVDPPLYHAIAVGSLETVQLLLDSGASVDIKFNNGWTPMMLAAKEGNHEIGKALQAKGANLVGKGANDLTPLHIAAMNGSRVFYKWLTQAGADTSARDDQQRTAMEVVEGFEVLPQL</sequence>
<evidence type="ECO:0000313" key="1">
    <source>
        <dbReference type="EMBL" id="KAF2626059.1"/>
    </source>
</evidence>
<dbReference type="Proteomes" id="UP000799754">
    <property type="component" value="Unassembled WGS sequence"/>
</dbReference>
<comment type="caution">
    <text evidence="1">The sequence shown here is derived from an EMBL/GenBank/DDBJ whole genome shotgun (WGS) entry which is preliminary data.</text>
</comment>
<keyword evidence="2" id="KW-1185">Reference proteome</keyword>
<protein>
    <submittedName>
        <fullName evidence="1">Ankyrin</fullName>
    </submittedName>
</protein>
<name>A0ACB6RWA3_9PLEO</name>
<evidence type="ECO:0000313" key="2">
    <source>
        <dbReference type="Proteomes" id="UP000799754"/>
    </source>
</evidence>
<reference evidence="1" key="1">
    <citation type="journal article" date="2020" name="Stud. Mycol.">
        <title>101 Dothideomycetes genomes: a test case for predicting lifestyles and emergence of pathogens.</title>
        <authorList>
            <person name="Haridas S."/>
            <person name="Albert R."/>
            <person name="Binder M."/>
            <person name="Bloem J."/>
            <person name="Labutti K."/>
            <person name="Salamov A."/>
            <person name="Andreopoulos B."/>
            <person name="Baker S."/>
            <person name="Barry K."/>
            <person name="Bills G."/>
            <person name="Bluhm B."/>
            <person name="Cannon C."/>
            <person name="Castanera R."/>
            <person name="Culley D."/>
            <person name="Daum C."/>
            <person name="Ezra D."/>
            <person name="Gonzalez J."/>
            <person name="Henrissat B."/>
            <person name="Kuo A."/>
            <person name="Liang C."/>
            <person name="Lipzen A."/>
            <person name="Lutzoni F."/>
            <person name="Magnuson J."/>
            <person name="Mondo S."/>
            <person name="Nolan M."/>
            <person name="Ohm R."/>
            <person name="Pangilinan J."/>
            <person name="Park H.-J."/>
            <person name="Ramirez L."/>
            <person name="Alfaro M."/>
            <person name="Sun H."/>
            <person name="Tritt A."/>
            <person name="Yoshinaga Y."/>
            <person name="Zwiers L.-H."/>
            <person name="Turgeon B."/>
            <person name="Goodwin S."/>
            <person name="Spatafora J."/>
            <person name="Crous P."/>
            <person name="Grigoriev I."/>
        </authorList>
    </citation>
    <scope>NUCLEOTIDE SEQUENCE</scope>
    <source>
        <strain evidence="1">CBS 525.71</strain>
    </source>
</reference>